<dbReference type="EMBL" id="FP565814">
    <property type="protein sequence ID" value="CBH25701.1"/>
    <property type="molecule type" value="Genomic_DNA"/>
</dbReference>
<feature type="transmembrane region" description="Helical" evidence="6">
    <location>
        <begin position="107"/>
        <end position="127"/>
    </location>
</feature>
<evidence type="ECO:0000256" key="6">
    <source>
        <dbReference type="SAM" id="Phobius"/>
    </source>
</evidence>
<proteinExistence type="predicted"/>
<comment type="subcellular location">
    <subcellularLocation>
        <location evidence="1">Cell membrane</location>
        <topology evidence="1">Multi-pass membrane protein</topology>
    </subcellularLocation>
</comment>
<name>D5HCE6_SALRM</name>
<evidence type="ECO:0000259" key="7">
    <source>
        <dbReference type="PROSITE" id="PS50850"/>
    </source>
</evidence>
<dbReference type="GO" id="GO:0005886">
    <property type="term" value="C:plasma membrane"/>
    <property type="evidence" value="ECO:0007669"/>
    <property type="project" value="UniProtKB-SubCell"/>
</dbReference>
<keyword evidence="4 6" id="KW-1133">Transmembrane helix</keyword>
<keyword evidence="3 6" id="KW-0812">Transmembrane</keyword>
<dbReference type="InterPro" id="IPR020846">
    <property type="entry name" value="MFS_dom"/>
</dbReference>
<dbReference type="AlphaFoldDB" id="D5HCE6"/>
<dbReference type="GO" id="GO:0022857">
    <property type="term" value="F:transmembrane transporter activity"/>
    <property type="evidence" value="ECO:0007669"/>
    <property type="project" value="InterPro"/>
</dbReference>
<dbReference type="KEGG" id="srm:SRM_02780"/>
<feature type="domain" description="Major facilitator superfamily (MFS) profile" evidence="7">
    <location>
        <begin position="20"/>
        <end position="401"/>
    </location>
</feature>
<feature type="transmembrane region" description="Helical" evidence="6">
    <location>
        <begin position="170"/>
        <end position="192"/>
    </location>
</feature>
<reference evidence="8 9" key="1">
    <citation type="journal article" date="2010" name="ISME J.">
        <title>Fine-scale evolution: genomic, phenotypic and ecological differentiation in two coexisting Salinibacter ruber strains.</title>
        <authorList>
            <person name="Pena A."/>
            <person name="Teeling H."/>
            <person name="Huerta-Cepas J."/>
            <person name="Santos F."/>
            <person name="Yarza P."/>
            <person name="Brito-Echeverria J."/>
            <person name="Lucio M."/>
            <person name="Schmitt-Kopplin P."/>
            <person name="Meseguer I."/>
            <person name="Schenowitz C."/>
            <person name="Dossat C."/>
            <person name="Barbe V."/>
            <person name="Dopazo J."/>
            <person name="Rossello-Mora R."/>
            <person name="Schuler M."/>
            <person name="Glockner F.O."/>
            <person name="Amann R."/>
            <person name="Gabaldon T."/>
            <person name="Anton J."/>
        </authorList>
    </citation>
    <scope>NUCLEOTIDE SEQUENCE [LARGE SCALE GENOMIC DNA]</scope>
    <source>
        <strain evidence="8 9">M8</strain>
    </source>
</reference>
<feature type="transmembrane region" description="Helical" evidence="6">
    <location>
        <begin position="50"/>
        <end position="69"/>
    </location>
</feature>
<evidence type="ECO:0000313" key="9">
    <source>
        <dbReference type="Proteomes" id="UP000000933"/>
    </source>
</evidence>
<evidence type="ECO:0000256" key="3">
    <source>
        <dbReference type="ARBA" id="ARBA00022692"/>
    </source>
</evidence>
<evidence type="ECO:0000313" key="8">
    <source>
        <dbReference type="EMBL" id="CBH25701.1"/>
    </source>
</evidence>
<dbReference type="InterPro" id="IPR036259">
    <property type="entry name" value="MFS_trans_sf"/>
</dbReference>
<dbReference type="InterPro" id="IPR050189">
    <property type="entry name" value="MFS_Efflux_Transporters"/>
</dbReference>
<dbReference type="PANTHER" id="PTHR43124">
    <property type="entry name" value="PURINE EFFLUX PUMP PBUE"/>
    <property type="match status" value="1"/>
</dbReference>
<feature type="transmembrane region" description="Helical" evidence="6">
    <location>
        <begin position="226"/>
        <end position="250"/>
    </location>
</feature>
<evidence type="ECO:0000256" key="1">
    <source>
        <dbReference type="ARBA" id="ARBA00004651"/>
    </source>
</evidence>
<feature type="transmembrane region" description="Helical" evidence="6">
    <location>
        <begin position="19"/>
        <end position="38"/>
    </location>
</feature>
<feature type="transmembrane region" description="Helical" evidence="6">
    <location>
        <begin position="81"/>
        <end position="101"/>
    </location>
</feature>
<organism evidence="8 9">
    <name type="scientific">Salinibacter ruber (strain M8)</name>
    <dbReference type="NCBI Taxonomy" id="761659"/>
    <lineage>
        <taxon>Bacteria</taxon>
        <taxon>Pseudomonadati</taxon>
        <taxon>Rhodothermota</taxon>
        <taxon>Rhodothermia</taxon>
        <taxon>Rhodothermales</taxon>
        <taxon>Salinibacteraceae</taxon>
        <taxon>Salinibacter</taxon>
    </lineage>
</organism>
<dbReference type="PROSITE" id="PS50850">
    <property type="entry name" value="MFS"/>
    <property type="match status" value="1"/>
</dbReference>
<evidence type="ECO:0000256" key="4">
    <source>
        <dbReference type="ARBA" id="ARBA00022989"/>
    </source>
</evidence>
<feature type="transmembrane region" description="Helical" evidence="6">
    <location>
        <begin position="139"/>
        <end position="164"/>
    </location>
</feature>
<dbReference type="InterPro" id="IPR011701">
    <property type="entry name" value="MFS"/>
</dbReference>
<feature type="transmembrane region" description="Helical" evidence="6">
    <location>
        <begin position="351"/>
        <end position="368"/>
    </location>
</feature>
<evidence type="ECO:0000256" key="5">
    <source>
        <dbReference type="ARBA" id="ARBA00023136"/>
    </source>
</evidence>
<dbReference type="HOGENOM" id="CLU_001265_5_14_10"/>
<dbReference type="PATRIC" id="fig|761659.10.peg.3034"/>
<protein>
    <submittedName>
        <fullName evidence="8">Small solutes transporter</fullName>
    </submittedName>
</protein>
<reference evidence="9" key="2">
    <citation type="submission" date="2010-04" db="EMBL/GenBank/DDBJ databases">
        <title>Genome sequence of Salinibacter ruber M8.</title>
        <authorList>
            <consortium name="Genoscope"/>
        </authorList>
    </citation>
    <scope>NUCLEOTIDE SEQUENCE [LARGE SCALE GENOMIC DNA]</scope>
    <source>
        <strain evidence="9">M8</strain>
    </source>
</reference>
<feature type="transmembrane region" description="Helical" evidence="6">
    <location>
        <begin position="286"/>
        <end position="303"/>
    </location>
</feature>
<dbReference type="PANTHER" id="PTHR43124:SF3">
    <property type="entry name" value="CHLORAMPHENICOL EFFLUX PUMP RV0191"/>
    <property type="match status" value="1"/>
</dbReference>
<gene>
    <name evidence="8" type="ordered locus">SRM_02780</name>
</gene>
<keyword evidence="2" id="KW-1003">Cell membrane</keyword>
<accession>D5HCE6</accession>
<dbReference type="Gene3D" id="1.20.1250.20">
    <property type="entry name" value="MFS general substrate transporter like domains"/>
    <property type="match status" value="2"/>
</dbReference>
<feature type="transmembrane region" description="Helical" evidence="6">
    <location>
        <begin position="374"/>
        <end position="392"/>
    </location>
</feature>
<feature type="transmembrane region" description="Helical" evidence="6">
    <location>
        <begin position="309"/>
        <end position="330"/>
    </location>
</feature>
<dbReference type="SUPFAM" id="SSF103473">
    <property type="entry name" value="MFS general substrate transporter"/>
    <property type="match status" value="1"/>
</dbReference>
<feature type="transmembrane region" description="Helical" evidence="6">
    <location>
        <begin position="256"/>
        <end position="279"/>
    </location>
</feature>
<evidence type="ECO:0000256" key="2">
    <source>
        <dbReference type="ARBA" id="ARBA00022475"/>
    </source>
</evidence>
<dbReference type="Pfam" id="PF07690">
    <property type="entry name" value="MFS_1"/>
    <property type="match status" value="1"/>
</dbReference>
<keyword evidence="5 6" id="KW-0472">Membrane</keyword>
<sequence>MLCLTNCPTPVTLWSRQGAVLGTCTLAFFATMAARLVISPVVPSISDAFAVPNGAIGLALTGMWLGYALSQFPSGLLADRYGERGIILVAVGGTAVASTLLAFASSYAMFLVGTAVLGTVAGLHYSVATSLLTRTTDQIGTAIGIHTAGAPVAGVLAPMAAGAVGAWMGWRWAVALGTVFAAPVVGLVVYVVRARPPVRPDESVWGRFKIGPLAELLRRPPIARTVILSAVGMFVWQATASFLPTFFVAYHGYSEATAGVLFSGYFLMQGVTQPGLGALSDRIGRDAAASLAIGIGIVGYGLLVGGTGLGMAIVSVVCAGFSMGWGAALMPKFMDHLDDHERSAGFGLVRTVYMVLGASGSVVTGFVADVFGWGVAFVVLVLLLVGMLGALVQSTWRNQTERRAHAAP</sequence>
<dbReference type="Proteomes" id="UP000000933">
    <property type="component" value="Chromosome"/>
</dbReference>